<feature type="compositionally biased region" description="Polar residues" evidence="1">
    <location>
        <begin position="587"/>
        <end position="607"/>
    </location>
</feature>
<dbReference type="EMBL" id="KZ819635">
    <property type="protein sequence ID" value="PWN92099.1"/>
    <property type="molecule type" value="Genomic_DNA"/>
</dbReference>
<dbReference type="RefSeq" id="XP_025379297.1">
    <property type="nucleotide sequence ID" value="XM_025519965.1"/>
</dbReference>
<evidence type="ECO:0000256" key="1">
    <source>
        <dbReference type="SAM" id="MobiDB-lite"/>
    </source>
</evidence>
<feature type="compositionally biased region" description="Polar residues" evidence="1">
    <location>
        <begin position="395"/>
        <end position="407"/>
    </location>
</feature>
<protein>
    <submittedName>
        <fullName evidence="2">Uncharacterized protein</fullName>
    </submittedName>
</protein>
<feature type="region of interest" description="Disordered" evidence="1">
    <location>
        <begin position="439"/>
        <end position="538"/>
    </location>
</feature>
<feature type="region of interest" description="Disordered" evidence="1">
    <location>
        <begin position="236"/>
        <end position="261"/>
    </location>
</feature>
<keyword evidence="3" id="KW-1185">Reference proteome</keyword>
<organism evidence="2 3">
    <name type="scientific">Acaromyces ingoldii</name>
    <dbReference type="NCBI Taxonomy" id="215250"/>
    <lineage>
        <taxon>Eukaryota</taxon>
        <taxon>Fungi</taxon>
        <taxon>Dikarya</taxon>
        <taxon>Basidiomycota</taxon>
        <taxon>Ustilaginomycotina</taxon>
        <taxon>Exobasidiomycetes</taxon>
        <taxon>Exobasidiales</taxon>
        <taxon>Cryptobasidiaceae</taxon>
        <taxon>Acaromyces</taxon>
    </lineage>
</organism>
<dbReference type="Proteomes" id="UP000245768">
    <property type="component" value="Unassembled WGS sequence"/>
</dbReference>
<accession>A0A316YS10</accession>
<proteinExistence type="predicted"/>
<dbReference type="GeneID" id="37041881"/>
<name>A0A316YS10_9BASI</name>
<evidence type="ECO:0000313" key="3">
    <source>
        <dbReference type="Proteomes" id="UP000245768"/>
    </source>
</evidence>
<sequence length="887" mass="96822">MTASTQISSPLDDRPDEKVENGDWSRRSRSGSCSLTILKAPRELPAIDARKPIYTAKQSQSARGAAPEPQKRLSLSFGRSGPAQVPGPGPASLHECKSAEGEVAVTVHLADSSVLLPFLDRQAEVDELLFSPSSRNATLTDRLRDVLGGEDSREWRSFSHLLVTTGREELNDIEWLRRLRDTVFPRSPSLWTQLWRCLGGEGIDLRQDLTRDHQHRARLTKHIEQNRWWNRALDNNKVEDDDNNDGDEEKEDFSSAYSHEHDARWQNSFDVEALHEVPSSYADCPSSQSSTSMSRDAELESKLPEGNRHDHQQGNGHRRRRSTSIYRSDGSDTYDFSAKPSGSFAGLRIVQNPHQPGSWRRASVLSSSSSSSGEDNVSVRFRKHRGLGSLIAPRSASTDSSVEQLGSQHRFMPRRKSIAMPDLVSRGGSLTPLSLKMTPAKMDEEKQRRSRHTISGPRSASTRGESINSLASSWSAGATSRPQVRKSVTFVTQPHSGDAAEASEGEDGAATPSKVGLLPDGRTRHPSAGSDDIAPGRNAFRDSLSKLDRSGDAIRRLDGAASFSAVGADDEDDPTESRATRQRHRSSISTASDTFSTGSQAVSSEDGSSIFDEHVDTPSEGGVKSPSRGGGYFLSPLPPPVHLHDADGHFIGLKLPDEASGSSAAEAGAAQKGGREIGAGSPSTSLSPPSVRHRLPSPTLTSSTYFTRYHPESTSQGKRGAALSPLDIGGKRGDTDAFLLSPGGTRHAIVFPVPPSPHVSRSKELSALMDRPEAQETLKEIERTISKEKIEEMRRLVARVDRSQLPDVALLEQVAGEIFGLVDHMDAEYCNDADARQRAEEVLVEDSYSQRWEAFAKVCQDVFHLTKHDIAEAKKRCGPALQFSLSP</sequence>
<feature type="compositionally biased region" description="Basic and acidic residues" evidence="1">
    <location>
        <begin position="295"/>
        <end position="312"/>
    </location>
</feature>
<feature type="region of interest" description="Disordered" evidence="1">
    <location>
        <begin position="565"/>
        <end position="636"/>
    </location>
</feature>
<reference evidence="2 3" key="1">
    <citation type="journal article" date="2018" name="Mol. Biol. Evol.">
        <title>Broad Genomic Sampling Reveals a Smut Pathogenic Ancestry of the Fungal Clade Ustilaginomycotina.</title>
        <authorList>
            <person name="Kijpornyongpan T."/>
            <person name="Mondo S.J."/>
            <person name="Barry K."/>
            <person name="Sandor L."/>
            <person name="Lee J."/>
            <person name="Lipzen A."/>
            <person name="Pangilinan J."/>
            <person name="LaButti K."/>
            <person name="Hainaut M."/>
            <person name="Henrissat B."/>
            <person name="Grigoriev I.V."/>
            <person name="Spatafora J.W."/>
            <person name="Aime M.C."/>
        </authorList>
    </citation>
    <scope>NUCLEOTIDE SEQUENCE [LARGE SCALE GENOMIC DNA]</scope>
    <source>
        <strain evidence="2 3">MCA 4198</strain>
    </source>
</reference>
<dbReference type="OrthoDB" id="2591449at2759"/>
<feature type="compositionally biased region" description="Polar residues" evidence="1">
    <location>
        <begin position="285"/>
        <end position="294"/>
    </location>
</feature>
<feature type="compositionally biased region" description="Polar residues" evidence="1">
    <location>
        <begin position="456"/>
        <end position="482"/>
    </location>
</feature>
<feature type="region of interest" description="Disordered" evidence="1">
    <location>
        <begin position="662"/>
        <end position="728"/>
    </location>
</feature>
<dbReference type="STRING" id="215250.A0A316YS10"/>
<dbReference type="InParanoid" id="A0A316YS10"/>
<feature type="compositionally biased region" description="Polar residues" evidence="1">
    <location>
        <begin position="698"/>
        <end position="717"/>
    </location>
</feature>
<evidence type="ECO:0000313" key="2">
    <source>
        <dbReference type="EMBL" id="PWN92099.1"/>
    </source>
</evidence>
<feature type="compositionally biased region" description="Acidic residues" evidence="1">
    <location>
        <begin position="239"/>
        <end position="251"/>
    </location>
</feature>
<feature type="region of interest" description="Disordered" evidence="1">
    <location>
        <begin position="48"/>
        <end position="94"/>
    </location>
</feature>
<feature type="region of interest" description="Disordered" evidence="1">
    <location>
        <begin position="390"/>
        <end position="410"/>
    </location>
</feature>
<feature type="compositionally biased region" description="Basic and acidic residues" evidence="1">
    <location>
        <begin position="11"/>
        <end position="26"/>
    </location>
</feature>
<gene>
    <name evidence="2" type="ORF">FA10DRAFT_259353</name>
</gene>
<dbReference type="AlphaFoldDB" id="A0A316YS10"/>
<feature type="region of interest" description="Disordered" evidence="1">
    <location>
        <begin position="1"/>
        <end position="31"/>
    </location>
</feature>
<feature type="region of interest" description="Disordered" evidence="1">
    <location>
        <begin position="279"/>
        <end position="377"/>
    </location>
</feature>